<reference evidence="4 5" key="1">
    <citation type="submission" date="2018-08" db="EMBL/GenBank/DDBJ databases">
        <title>Genomic Encyclopedia of Type Strains, Phase IV (KMG-IV): sequencing the most valuable type-strain genomes for metagenomic binning, comparative biology and taxonomic classification.</title>
        <authorList>
            <person name="Goeker M."/>
        </authorList>
    </citation>
    <scope>NUCLEOTIDE SEQUENCE [LARGE SCALE GENOMIC DNA]</scope>
    <source>
        <strain evidence="4 5">BW863</strain>
    </source>
</reference>
<evidence type="ECO:0000256" key="3">
    <source>
        <dbReference type="RuleBase" id="RU000363"/>
    </source>
</evidence>
<dbReference type="InterPro" id="IPR020904">
    <property type="entry name" value="Sc_DH/Rdtase_CS"/>
</dbReference>
<dbReference type="SUPFAM" id="SSF51735">
    <property type="entry name" value="NAD(P)-binding Rossmann-fold domains"/>
    <property type="match status" value="1"/>
</dbReference>
<comment type="caution">
    <text evidence="4">The sequence shown here is derived from an EMBL/GenBank/DDBJ whole genome shotgun (WGS) entry which is preliminary data.</text>
</comment>
<evidence type="ECO:0000256" key="2">
    <source>
        <dbReference type="ARBA" id="ARBA00023002"/>
    </source>
</evidence>
<dbReference type="PANTHER" id="PTHR43115:SF4">
    <property type="entry name" value="DEHYDROGENASE_REDUCTASE SDR FAMILY MEMBER 11"/>
    <property type="match status" value="1"/>
</dbReference>
<evidence type="ECO:0000313" key="4">
    <source>
        <dbReference type="EMBL" id="REF89197.1"/>
    </source>
</evidence>
<dbReference type="PROSITE" id="PS00061">
    <property type="entry name" value="ADH_SHORT"/>
    <property type="match status" value="1"/>
</dbReference>
<name>A0A3D9Z235_9HYPH</name>
<protein>
    <submittedName>
        <fullName evidence="4">NADP-dependent 3-hydroxy acid dehydrogenase YdfG</fullName>
    </submittedName>
</protein>
<dbReference type="PANTHER" id="PTHR43115">
    <property type="entry name" value="DEHYDROGENASE/REDUCTASE SDR FAMILY MEMBER 11"/>
    <property type="match status" value="1"/>
</dbReference>
<dbReference type="GO" id="GO:0016491">
    <property type="term" value="F:oxidoreductase activity"/>
    <property type="evidence" value="ECO:0007669"/>
    <property type="project" value="UniProtKB-KW"/>
</dbReference>
<dbReference type="EMBL" id="QUMO01000001">
    <property type="protein sequence ID" value="REF89197.1"/>
    <property type="molecule type" value="Genomic_DNA"/>
</dbReference>
<gene>
    <name evidence="4" type="ORF">DES32_0414</name>
</gene>
<sequence>MVMLSGKTSVITGASSGIGKAVAQLLAQEGSHVFIAGRSGDRLQALAGVIERAGGRASIGAFDVHNYEKLRAFVDEAVDRTGRLDIMVNAAGVDYPGSIIEGKLTDWRDMFETNVIAMLVGSQAAVRAMRATKSAGHIVTISSYAGRGDGFRVYGATKAAVNSICATLRAELENEPIRSVTIMPGAVATNFGRHFPAEFVNSILNSVGIASDFKTGDVLSDETLEILHARASAIFASADDMARAVLYTVTQPHDLSVSEILVGPRKSFPQAH</sequence>
<keyword evidence="5" id="KW-1185">Reference proteome</keyword>
<accession>A0A3D9Z235</accession>
<dbReference type="AlphaFoldDB" id="A0A3D9Z235"/>
<organism evidence="4 5">
    <name type="scientific">Methylovirgula ligni</name>
    <dbReference type="NCBI Taxonomy" id="569860"/>
    <lineage>
        <taxon>Bacteria</taxon>
        <taxon>Pseudomonadati</taxon>
        <taxon>Pseudomonadota</taxon>
        <taxon>Alphaproteobacteria</taxon>
        <taxon>Hyphomicrobiales</taxon>
        <taxon>Beijerinckiaceae</taxon>
        <taxon>Methylovirgula</taxon>
    </lineage>
</organism>
<dbReference type="RefSeq" id="WP_115835000.1">
    <property type="nucleotide sequence ID" value="NZ_CP025086.1"/>
</dbReference>
<evidence type="ECO:0000256" key="1">
    <source>
        <dbReference type="ARBA" id="ARBA00006484"/>
    </source>
</evidence>
<keyword evidence="2" id="KW-0560">Oxidoreductase</keyword>
<comment type="similarity">
    <text evidence="1 3">Belongs to the short-chain dehydrogenases/reductases (SDR) family.</text>
</comment>
<dbReference type="Proteomes" id="UP000256900">
    <property type="component" value="Unassembled WGS sequence"/>
</dbReference>
<evidence type="ECO:0000313" key="5">
    <source>
        <dbReference type="Proteomes" id="UP000256900"/>
    </source>
</evidence>
<dbReference type="InterPro" id="IPR002347">
    <property type="entry name" value="SDR_fam"/>
</dbReference>
<dbReference type="InterPro" id="IPR036291">
    <property type="entry name" value="NAD(P)-bd_dom_sf"/>
</dbReference>
<dbReference type="PRINTS" id="PR00080">
    <property type="entry name" value="SDRFAMILY"/>
</dbReference>
<dbReference type="Pfam" id="PF00106">
    <property type="entry name" value="adh_short"/>
    <property type="match status" value="1"/>
</dbReference>
<dbReference type="OrthoDB" id="9810734at2"/>
<dbReference type="Gene3D" id="3.40.50.720">
    <property type="entry name" value="NAD(P)-binding Rossmann-like Domain"/>
    <property type="match status" value="1"/>
</dbReference>
<dbReference type="PRINTS" id="PR00081">
    <property type="entry name" value="GDHRDH"/>
</dbReference>
<proteinExistence type="inferred from homology"/>